<dbReference type="Gene3D" id="3.40.50.300">
    <property type="entry name" value="P-loop containing nucleotide triphosphate hydrolases"/>
    <property type="match status" value="1"/>
</dbReference>
<dbReference type="InterPro" id="IPR003593">
    <property type="entry name" value="AAA+_ATPase"/>
</dbReference>
<dbReference type="Proteomes" id="UP000007161">
    <property type="component" value="Chromosome"/>
</dbReference>
<reference evidence="10 11" key="1">
    <citation type="journal article" date="2012" name="J. Bacteriol.">
        <title>Complete Genome Sequence of the Thermophilic, Piezophilic, Heterotrophic Bacterium Marinitoga piezophila KA3.</title>
        <authorList>
            <person name="Lucas S."/>
            <person name="Han J."/>
            <person name="Lapidus A."/>
            <person name="Cheng J.F."/>
            <person name="Goodwin L.A."/>
            <person name="Pitluck S."/>
            <person name="Peters L."/>
            <person name="Mikhailova N."/>
            <person name="Teshima H."/>
            <person name="Detter J.C."/>
            <person name="Han C."/>
            <person name="Tapia R."/>
            <person name="Land M."/>
            <person name="Hauser L."/>
            <person name="Kyrpides N.C."/>
            <person name="Ivanova N."/>
            <person name="Pagani I."/>
            <person name="Vannier P."/>
            <person name="Oger P."/>
            <person name="Bartlett D.H."/>
            <person name="Noll K.M."/>
            <person name="Woyke T."/>
            <person name="Jebbar M."/>
        </authorList>
    </citation>
    <scope>NUCLEOTIDE SEQUENCE [LARGE SCALE GENOMIC DNA]</scope>
    <source>
        <strain evidence="11">DSM 14283 / JCM 11233 / KA3</strain>
    </source>
</reference>
<evidence type="ECO:0000313" key="11">
    <source>
        <dbReference type="Proteomes" id="UP000007161"/>
    </source>
</evidence>
<keyword evidence="6" id="KW-0067">ATP-binding</keyword>
<evidence type="ECO:0000256" key="2">
    <source>
        <dbReference type="ARBA" id="ARBA00005417"/>
    </source>
</evidence>
<dbReference type="GO" id="GO:0005524">
    <property type="term" value="F:ATP binding"/>
    <property type="evidence" value="ECO:0007669"/>
    <property type="project" value="UniProtKB-KW"/>
</dbReference>
<dbReference type="Pfam" id="PF00005">
    <property type="entry name" value="ABC_tran"/>
    <property type="match status" value="1"/>
</dbReference>
<dbReference type="InterPro" id="IPR030679">
    <property type="entry name" value="ABC_ATPase_HisP-typ"/>
</dbReference>
<evidence type="ECO:0000256" key="4">
    <source>
        <dbReference type="ARBA" id="ARBA00022475"/>
    </source>
</evidence>
<dbReference type="EMBL" id="CP003257">
    <property type="protein sequence ID" value="AEX86363.1"/>
    <property type="molecule type" value="Genomic_DNA"/>
</dbReference>
<dbReference type="SMART" id="SM00382">
    <property type="entry name" value="AAA"/>
    <property type="match status" value="1"/>
</dbReference>
<evidence type="ECO:0000256" key="8">
    <source>
        <dbReference type="ARBA" id="ARBA00023136"/>
    </source>
</evidence>
<dbReference type="PIRSF" id="PIRSF039085">
    <property type="entry name" value="ABC_ATPase_HisP"/>
    <property type="match status" value="1"/>
</dbReference>
<dbReference type="SUPFAM" id="SSF52540">
    <property type="entry name" value="P-loop containing nucleoside triphosphate hydrolases"/>
    <property type="match status" value="1"/>
</dbReference>
<evidence type="ECO:0000256" key="7">
    <source>
        <dbReference type="ARBA" id="ARBA00022970"/>
    </source>
</evidence>
<name>H2J6T2_MARPK</name>
<evidence type="ECO:0000259" key="9">
    <source>
        <dbReference type="PROSITE" id="PS50893"/>
    </source>
</evidence>
<keyword evidence="3" id="KW-0813">Transport</keyword>
<evidence type="ECO:0000256" key="6">
    <source>
        <dbReference type="ARBA" id="ARBA00022840"/>
    </source>
</evidence>
<keyword evidence="7" id="KW-0029">Amino-acid transport</keyword>
<dbReference type="PANTHER" id="PTHR43166">
    <property type="entry name" value="AMINO ACID IMPORT ATP-BINDING PROTEIN"/>
    <property type="match status" value="1"/>
</dbReference>
<evidence type="ECO:0000256" key="1">
    <source>
        <dbReference type="ARBA" id="ARBA00004202"/>
    </source>
</evidence>
<proteinExistence type="inferred from homology"/>
<dbReference type="PANTHER" id="PTHR43166:SF9">
    <property type="entry name" value="GLUTAMATE_ASPARTATE IMPORT ATP-BINDING PROTEIN GLTL"/>
    <property type="match status" value="1"/>
</dbReference>
<evidence type="ECO:0000313" key="10">
    <source>
        <dbReference type="EMBL" id="AEX86363.1"/>
    </source>
</evidence>
<dbReference type="InterPro" id="IPR017871">
    <property type="entry name" value="ABC_transporter-like_CS"/>
</dbReference>
<dbReference type="PROSITE" id="PS50893">
    <property type="entry name" value="ABC_TRANSPORTER_2"/>
    <property type="match status" value="1"/>
</dbReference>
<dbReference type="InterPro" id="IPR050086">
    <property type="entry name" value="MetN_ABC_transporter-like"/>
</dbReference>
<dbReference type="KEGG" id="mpz:Marpi_1987"/>
<sequence length="232" mass="26102">MIIKIKKLVKSFGDLEVLKGVDLTVLKGEVLVVMGPSGSGKSTLLRCIAGLEPYQDGIITLEEKNILNYDRKKLVQKIGFVFQQHNLFPHLKIIDNISLGLIRTKKMTKKDAYDIALKVLEEVHLKDKAYNFPSQLSGGQQQRAGIARALAMDPEIILFDEPTSALDPSLVYEVKETMVELAKMGKTMIVVTHEVDFAKKAGNRIIFMKDGKILENMDPETFFKTEMKYEIA</sequence>
<dbReference type="GO" id="GO:0015424">
    <property type="term" value="F:ABC-type amino acid transporter activity"/>
    <property type="evidence" value="ECO:0007669"/>
    <property type="project" value="InterPro"/>
</dbReference>
<evidence type="ECO:0000256" key="3">
    <source>
        <dbReference type="ARBA" id="ARBA00022448"/>
    </source>
</evidence>
<dbReference type="HOGENOM" id="CLU_000604_1_22_0"/>
<organism evidence="10 11">
    <name type="scientific">Marinitoga piezophila (strain DSM 14283 / JCM 11233 / KA3)</name>
    <dbReference type="NCBI Taxonomy" id="443254"/>
    <lineage>
        <taxon>Bacteria</taxon>
        <taxon>Thermotogati</taxon>
        <taxon>Thermotogota</taxon>
        <taxon>Thermotogae</taxon>
        <taxon>Petrotogales</taxon>
        <taxon>Petrotogaceae</taxon>
        <taxon>Marinitoga</taxon>
    </lineage>
</organism>
<dbReference type="GO" id="GO:0016887">
    <property type="term" value="F:ATP hydrolysis activity"/>
    <property type="evidence" value="ECO:0007669"/>
    <property type="project" value="InterPro"/>
</dbReference>
<protein>
    <submittedName>
        <fullName evidence="10">ABC-type polar amino acid transport system, ATPase component</fullName>
    </submittedName>
</protein>
<dbReference type="AlphaFoldDB" id="H2J6T2"/>
<dbReference type="InterPro" id="IPR003439">
    <property type="entry name" value="ABC_transporter-like_ATP-bd"/>
</dbReference>
<evidence type="ECO:0000256" key="5">
    <source>
        <dbReference type="ARBA" id="ARBA00022741"/>
    </source>
</evidence>
<comment type="subcellular location">
    <subcellularLocation>
        <location evidence="1">Cell membrane</location>
        <topology evidence="1">Peripheral membrane protein</topology>
    </subcellularLocation>
</comment>
<feature type="domain" description="ABC transporter" evidence="9">
    <location>
        <begin position="3"/>
        <end position="231"/>
    </location>
</feature>
<keyword evidence="5" id="KW-0547">Nucleotide-binding</keyword>
<keyword evidence="11" id="KW-1185">Reference proteome</keyword>
<keyword evidence="8" id="KW-0472">Membrane</keyword>
<keyword evidence="4" id="KW-1003">Cell membrane</keyword>
<dbReference type="STRING" id="443254.Marpi_1987"/>
<dbReference type="PROSITE" id="PS00211">
    <property type="entry name" value="ABC_TRANSPORTER_1"/>
    <property type="match status" value="1"/>
</dbReference>
<comment type="similarity">
    <text evidence="2">Belongs to the ABC transporter superfamily.</text>
</comment>
<accession>H2J6T2</accession>
<reference evidence="11" key="2">
    <citation type="submission" date="2012-01" db="EMBL/GenBank/DDBJ databases">
        <title>Complete sequence of chromosome of Marinitoga piezophila KA3.</title>
        <authorList>
            <person name="Lucas S."/>
            <person name="Han J."/>
            <person name="Lapidus A."/>
            <person name="Cheng J.-F."/>
            <person name="Goodwin L."/>
            <person name="Pitluck S."/>
            <person name="Peters L."/>
            <person name="Mikhailova N."/>
            <person name="Teshima H."/>
            <person name="Detter J.C."/>
            <person name="Han C."/>
            <person name="Tapia R."/>
            <person name="Land M."/>
            <person name="Hauser L."/>
            <person name="Kyrpides N."/>
            <person name="Ivanova N."/>
            <person name="Pagani I."/>
            <person name="Jebbar M."/>
            <person name="Vannier P."/>
            <person name="Oger P."/>
            <person name="Cario A."/>
            <person name="Bartlett D."/>
            <person name="Noll K.M."/>
            <person name="Woyke T."/>
        </authorList>
    </citation>
    <scope>NUCLEOTIDE SEQUENCE [LARGE SCALE GENOMIC DNA]</scope>
    <source>
        <strain evidence="11">DSM 14283 / JCM 11233 / KA3</strain>
    </source>
</reference>
<dbReference type="InterPro" id="IPR027417">
    <property type="entry name" value="P-loop_NTPase"/>
</dbReference>
<gene>
    <name evidence="10" type="ordered locus">Marpi_1987</name>
</gene>
<dbReference type="GO" id="GO:0005886">
    <property type="term" value="C:plasma membrane"/>
    <property type="evidence" value="ECO:0007669"/>
    <property type="project" value="UniProtKB-SubCell"/>
</dbReference>
<dbReference type="eggNOG" id="COG1126">
    <property type="taxonomic scope" value="Bacteria"/>
</dbReference>
<dbReference type="RefSeq" id="WP_014297433.1">
    <property type="nucleotide sequence ID" value="NC_016751.1"/>
</dbReference>